<evidence type="ECO:0000256" key="6">
    <source>
        <dbReference type="ARBA" id="ARBA00022840"/>
    </source>
</evidence>
<dbReference type="GO" id="GO:0016887">
    <property type="term" value="F:ATP hydrolysis activity"/>
    <property type="evidence" value="ECO:0007669"/>
    <property type="project" value="InterPro"/>
</dbReference>
<keyword evidence="3" id="KW-0813">Transport</keyword>
<dbReference type="PANTHER" id="PTHR43553">
    <property type="entry name" value="HEAVY METAL TRANSPORTER"/>
    <property type="match status" value="1"/>
</dbReference>
<dbReference type="InterPro" id="IPR003593">
    <property type="entry name" value="AAA+_ATPase"/>
</dbReference>
<dbReference type="KEGG" id="plon:Pla110_28950"/>
<dbReference type="InterPro" id="IPR017871">
    <property type="entry name" value="ABC_transporter-like_CS"/>
</dbReference>
<keyword evidence="5" id="KW-0547">Nucleotide-binding</keyword>
<dbReference type="Pfam" id="PF00005">
    <property type="entry name" value="ABC_tran"/>
    <property type="match status" value="1"/>
</dbReference>
<sequence>MTSLLPASSLLRIEQLNYSYPSGVQALHSLSFEIHQGERVGLVGPSGAGKSTLLLHLNGLLPERLPEPDCASVFVNNQPVSKSGIDTIRQQVGLLFQNPEDQLFCPTVEEDVAFGPRQLQLTEAEVLQRVEDALAQANLFELRHRPISQLSYGQKKRACLAGLFACHPQLLALDEPFTGLDPRSRNQLVDLLLTDQRTLLVATHDLDVVVQMCDRVLLIDQGKLIADGPATELLGNQKLMDDHGLEVPLRLRLHS</sequence>
<dbReference type="PROSITE" id="PS00211">
    <property type="entry name" value="ABC_TRANSPORTER_1"/>
    <property type="match status" value="1"/>
</dbReference>
<dbReference type="AlphaFoldDB" id="A0A518CPL6"/>
<dbReference type="InterPro" id="IPR015856">
    <property type="entry name" value="ABC_transpr_CbiO/EcfA_su"/>
</dbReference>
<feature type="domain" description="ABC transporter" evidence="9">
    <location>
        <begin position="11"/>
        <end position="246"/>
    </location>
</feature>
<evidence type="ECO:0000256" key="4">
    <source>
        <dbReference type="ARBA" id="ARBA00022475"/>
    </source>
</evidence>
<keyword evidence="11" id="KW-1185">Reference proteome</keyword>
<dbReference type="EC" id="3.6.3.-" evidence="10"/>
<keyword evidence="4" id="KW-1003">Cell membrane</keyword>
<proteinExistence type="inferred from homology"/>
<protein>
    <submittedName>
        <fullName evidence="10">Cobalt import ATP-binding protein CbiO</fullName>
        <ecNumber evidence="10">3.6.3.-</ecNumber>
    </submittedName>
</protein>
<evidence type="ECO:0000256" key="1">
    <source>
        <dbReference type="ARBA" id="ARBA00004236"/>
    </source>
</evidence>
<dbReference type="PROSITE" id="PS50893">
    <property type="entry name" value="ABC_TRANSPORTER_2"/>
    <property type="match status" value="1"/>
</dbReference>
<dbReference type="GO" id="GO:0043190">
    <property type="term" value="C:ATP-binding cassette (ABC) transporter complex"/>
    <property type="evidence" value="ECO:0007669"/>
    <property type="project" value="TreeGrafter"/>
</dbReference>
<dbReference type="EMBL" id="CP036281">
    <property type="protein sequence ID" value="QDU81158.1"/>
    <property type="molecule type" value="Genomic_DNA"/>
</dbReference>
<dbReference type="SMART" id="SM00382">
    <property type="entry name" value="AAA"/>
    <property type="match status" value="1"/>
</dbReference>
<dbReference type="SUPFAM" id="SSF52540">
    <property type="entry name" value="P-loop containing nucleoside triphosphate hydrolases"/>
    <property type="match status" value="1"/>
</dbReference>
<dbReference type="GO" id="GO:0042626">
    <property type="term" value="F:ATPase-coupled transmembrane transporter activity"/>
    <property type="evidence" value="ECO:0007669"/>
    <property type="project" value="TreeGrafter"/>
</dbReference>
<keyword evidence="7" id="KW-1278">Translocase</keyword>
<dbReference type="RefSeq" id="WP_144996365.1">
    <property type="nucleotide sequence ID" value="NZ_CP036281.1"/>
</dbReference>
<reference evidence="10 11" key="1">
    <citation type="submission" date="2019-02" db="EMBL/GenBank/DDBJ databases">
        <title>Deep-cultivation of Planctomycetes and their phenomic and genomic characterization uncovers novel biology.</title>
        <authorList>
            <person name="Wiegand S."/>
            <person name="Jogler M."/>
            <person name="Boedeker C."/>
            <person name="Pinto D."/>
            <person name="Vollmers J."/>
            <person name="Rivas-Marin E."/>
            <person name="Kohn T."/>
            <person name="Peeters S.H."/>
            <person name="Heuer A."/>
            <person name="Rast P."/>
            <person name="Oberbeckmann S."/>
            <person name="Bunk B."/>
            <person name="Jeske O."/>
            <person name="Meyerdierks A."/>
            <person name="Storesund J.E."/>
            <person name="Kallscheuer N."/>
            <person name="Luecker S."/>
            <person name="Lage O.M."/>
            <person name="Pohl T."/>
            <person name="Merkel B.J."/>
            <person name="Hornburger P."/>
            <person name="Mueller R.-W."/>
            <person name="Bruemmer F."/>
            <person name="Labrenz M."/>
            <person name="Spormann A.M."/>
            <person name="Op den Camp H."/>
            <person name="Overmann J."/>
            <person name="Amann R."/>
            <person name="Jetten M.S.M."/>
            <person name="Mascher T."/>
            <person name="Medema M.H."/>
            <person name="Devos D.P."/>
            <person name="Kaster A.-K."/>
            <person name="Ovreas L."/>
            <person name="Rohde M."/>
            <person name="Galperin M.Y."/>
            <person name="Jogler C."/>
        </authorList>
    </citation>
    <scope>NUCLEOTIDE SEQUENCE [LARGE SCALE GENOMIC DNA]</scope>
    <source>
        <strain evidence="10 11">Pla110</strain>
    </source>
</reference>
<dbReference type="InterPro" id="IPR027417">
    <property type="entry name" value="P-loop_NTPase"/>
</dbReference>
<dbReference type="PANTHER" id="PTHR43553:SF24">
    <property type="entry name" value="ENERGY-COUPLING FACTOR TRANSPORTER ATP-BINDING PROTEIN ECFA1"/>
    <property type="match status" value="1"/>
</dbReference>
<dbReference type="CDD" id="cd03225">
    <property type="entry name" value="ABC_cobalt_CbiO_domain1"/>
    <property type="match status" value="1"/>
</dbReference>
<evidence type="ECO:0000259" key="9">
    <source>
        <dbReference type="PROSITE" id="PS50893"/>
    </source>
</evidence>
<organism evidence="10 11">
    <name type="scientific">Polystyrenella longa</name>
    <dbReference type="NCBI Taxonomy" id="2528007"/>
    <lineage>
        <taxon>Bacteria</taxon>
        <taxon>Pseudomonadati</taxon>
        <taxon>Planctomycetota</taxon>
        <taxon>Planctomycetia</taxon>
        <taxon>Planctomycetales</taxon>
        <taxon>Planctomycetaceae</taxon>
        <taxon>Polystyrenella</taxon>
    </lineage>
</organism>
<dbReference type="FunFam" id="3.40.50.300:FF:000224">
    <property type="entry name" value="Energy-coupling factor transporter ATP-binding protein EcfA"/>
    <property type="match status" value="1"/>
</dbReference>
<comment type="subcellular location">
    <subcellularLocation>
        <location evidence="1">Cell membrane</location>
    </subcellularLocation>
</comment>
<evidence type="ECO:0000313" key="10">
    <source>
        <dbReference type="EMBL" id="QDU81158.1"/>
    </source>
</evidence>
<evidence type="ECO:0000256" key="3">
    <source>
        <dbReference type="ARBA" id="ARBA00022448"/>
    </source>
</evidence>
<dbReference type="Proteomes" id="UP000317178">
    <property type="component" value="Chromosome"/>
</dbReference>
<accession>A0A518CPL6</accession>
<name>A0A518CPL6_9PLAN</name>
<dbReference type="OrthoDB" id="9804199at2"/>
<gene>
    <name evidence="10" type="primary">cbiO</name>
    <name evidence="10" type="ORF">Pla110_28950</name>
</gene>
<comment type="similarity">
    <text evidence="2">Belongs to the ABC transporter superfamily.</text>
</comment>
<keyword evidence="10" id="KW-0378">Hydrolase</keyword>
<keyword evidence="6 10" id="KW-0067">ATP-binding</keyword>
<dbReference type="InterPro" id="IPR003439">
    <property type="entry name" value="ABC_transporter-like_ATP-bd"/>
</dbReference>
<evidence type="ECO:0000256" key="5">
    <source>
        <dbReference type="ARBA" id="ARBA00022741"/>
    </source>
</evidence>
<dbReference type="InterPro" id="IPR050095">
    <property type="entry name" value="ECF_ABC_transporter_ATP-bd"/>
</dbReference>
<evidence type="ECO:0000256" key="2">
    <source>
        <dbReference type="ARBA" id="ARBA00005417"/>
    </source>
</evidence>
<evidence type="ECO:0000313" key="11">
    <source>
        <dbReference type="Proteomes" id="UP000317178"/>
    </source>
</evidence>
<evidence type="ECO:0000256" key="8">
    <source>
        <dbReference type="ARBA" id="ARBA00023136"/>
    </source>
</evidence>
<evidence type="ECO:0000256" key="7">
    <source>
        <dbReference type="ARBA" id="ARBA00022967"/>
    </source>
</evidence>
<dbReference type="GO" id="GO:0005524">
    <property type="term" value="F:ATP binding"/>
    <property type="evidence" value="ECO:0007669"/>
    <property type="project" value="UniProtKB-KW"/>
</dbReference>
<dbReference type="Gene3D" id="3.40.50.300">
    <property type="entry name" value="P-loop containing nucleotide triphosphate hydrolases"/>
    <property type="match status" value="1"/>
</dbReference>
<keyword evidence="8" id="KW-0472">Membrane</keyword>